<comment type="caution">
    <text evidence="2">The sequence shown here is derived from an EMBL/GenBank/DDBJ whole genome shotgun (WGS) entry which is preliminary data.</text>
</comment>
<protein>
    <submittedName>
        <fullName evidence="2">Uncharacterized protein</fullName>
    </submittedName>
</protein>
<sequence>MREVQYKIKFRWSNLRKEFTKVVAYTPDGECPTTGSDAVLGEHGQPTRTYRLTRHITSPPVATHSDRVCPCKHRRQQPYCPLYRVRDTWRQSIGPIVSASLRPNHPPGALALPLPSLISSPTDLSIGVPTATPHRCPHHSQGGGGAPGGLGAGGPAGKRERGWPGMAWGPVGGVVADDGWSPASGGRSPATEKIRVGKFI</sequence>
<evidence type="ECO:0000313" key="2">
    <source>
        <dbReference type="EMBL" id="GMN69172.1"/>
    </source>
</evidence>
<dbReference type="EMBL" id="BTGU01000783">
    <property type="protein sequence ID" value="GMN69172.1"/>
    <property type="molecule type" value="Genomic_DNA"/>
</dbReference>
<organism evidence="2 3">
    <name type="scientific">Ficus carica</name>
    <name type="common">Common fig</name>
    <dbReference type="NCBI Taxonomy" id="3494"/>
    <lineage>
        <taxon>Eukaryota</taxon>
        <taxon>Viridiplantae</taxon>
        <taxon>Streptophyta</taxon>
        <taxon>Embryophyta</taxon>
        <taxon>Tracheophyta</taxon>
        <taxon>Spermatophyta</taxon>
        <taxon>Magnoliopsida</taxon>
        <taxon>eudicotyledons</taxon>
        <taxon>Gunneridae</taxon>
        <taxon>Pentapetalae</taxon>
        <taxon>rosids</taxon>
        <taxon>fabids</taxon>
        <taxon>Rosales</taxon>
        <taxon>Moraceae</taxon>
        <taxon>Ficeae</taxon>
        <taxon>Ficus</taxon>
    </lineage>
</organism>
<dbReference type="AlphaFoldDB" id="A0AA88JDI5"/>
<evidence type="ECO:0000256" key="1">
    <source>
        <dbReference type="SAM" id="MobiDB-lite"/>
    </source>
</evidence>
<keyword evidence="3" id="KW-1185">Reference proteome</keyword>
<reference evidence="2" key="1">
    <citation type="submission" date="2023-07" db="EMBL/GenBank/DDBJ databases">
        <title>draft genome sequence of fig (Ficus carica).</title>
        <authorList>
            <person name="Takahashi T."/>
            <person name="Nishimura K."/>
        </authorList>
    </citation>
    <scope>NUCLEOTIDE SEQUENCE</scope>
</reference>
<evidence type="ECO:0000313" key="3">
    <source>
        <dbReference type="Proteomes" id="UP001187192"/>
    </source>
</evidence>
<feature type="compositionally biased region" description="Gly residues" evidence="1">
    <location>
        <begin position="141"/>
        <end position="156"/>
    </location>
</feature>
<dbReference type="Proteomes" id="UP001187192">
    <property type="component" value="Unassembled WGS sequence"/>
</dbReference>
<gene>
    <name evidence="2" type="ORF">TIFTF001_038220</name>
</gene>
<proteinExistence type="predicted"/>
<feature type="region of interest" description="Disordered" evidence="1">
    <location>
        <begin position="133"/>
        <end position="161"/>
    </location>
</feature>
<feature type="region of interest" description="Disordered" evidence="1">
    <location>
        <begin position="179"/>
        <end position="200"/>
    </location>
</feature>
<name>A0AA88JDI5_FICCA</name>
<accession>A0AA88JDI5</accession>
<feature type="compositionally biased region" description="Basic and acidic residues" evidence="1">
    <location>
        <begin position="190"/>
        <end position="200"/>
    </location>
</feature>